<sequence length="360" mass="39370">MSLDSYVTLGSSGLRVSPFCLGTMTFGEDWGWGTSPAESEAILSEYLERGGNFIDTANIYTLGHSEKIIGDFFAARKDRRHRSVIATKFVGNLHVGDPNGGGAGRKAMVEQCEASLRRLQTDYVDLYWIHNWDRTTPIDETMRALDDLVVSGKIRYIGISDTPAWKVAQAQTMAQFRGWNRIIAMQVEYSLLERTAEGELIPMAEELGIGVMPWSPLKNGWLSGKYTRENTQAVKSERSALVGVPGDKEFPVIDVLVAVAAELQVSPAAVALAWVHQRRGVTSTIVGARRIDQLRTNLTALDLELSAAQIAMLDEVSKPALNFPADINAHLSPSFIFAGATVDGQPTQALPLVTASSVRY</sequence>
<dbReference type="CDD" id="cd19080">
    <property type="entry name" value="AKR_AKR9A_9B"/>
    <property type="match status" value="1"/>
</dbReference>
<proteinExistence type="predicted"/>
<evidence type="ECO:0000313" key="4">
    <source>
        <dbReference type="Proteomes" id="UP000198844"/>
    </source>
</evidence>
<dbReference type="GO" id="GO:0016491">
    <property type="term" value="F:oxidoreductase activity"/>
    <property type="evidence" value="ECO:0007669"/>
    <property type="project" value="UniProtKB-KW"/>
</dbReference>
<dbReference type="FunFam" id="3.20.20.100:FF:000004">
    <property type="entry name" value="Oxidoreductase, aldo/keto reductase"/>
    <property type="match status" value="1"/>
</dbReference>
<dbReference type="AlphaFoldDB" id="A0A1I7EIP6"/>
<dbReference type="InterPro" id="IPR023210">
    <property type="entry name" value="NADP_OxRdtase_dom"/>
</dbReference>
<dbReference type="Gene3D" id="3.20.20.100">
    <property type="entry name" value="NADP-dependent oxidoreductase domain"/>
    <property type="match status" value="1"/>
</dbReference>
<dbReference type="GO" id="GO:0005829">
    <property type="term" value="C:cytosol"/>
    <property type="evidence" value="ECO:0007669"/>
    <property type="project" value="TreeGrafter"/>
</dbReference>
<organism evidence="3 4">
    <name type="scientific">Paraburkholderia aspalathi</name>
    <dbReference type="NCBI Taxonomy" id="1324617"/>
    <lineage>
        <taxon>Bacteria</taxon>
        <taxon>Pseudomonadati</taxon>
        <taxon>Pseudomonadota</taxon>
        <taxon>Betaproteobacteria</taxon>
        <taxon>Burkholderiales</taxon>
        <taxon>Burkholderiaceae</taxon>
        <taxon>Paraburkholderia</taxon>
    </lineage>
</organism>
<keyword evidence="1" id="KW-0560">Oxidoreductase</keyword>
<dbReference type="InterPro" id="IPR036812">
    <property type="entry name" value="NAD(P)_OxRdtase_dom_sf"/>
</dbReference>
<evidence type="ECO:0000313" key="3">
    <source>
        <dbReference type="EMBL" id="SFU23784.1"/>
    </source>
</evidence>
<dbReference type="Proteomes" id="UP000198844">
    <property type="component" value="Unassembled WGS sequence"/>
</dbReference>
<dbReference type="RefSeq" id="WP_093641630.1">
    <property type="nucleotide sequence ID" value="NZ_FPBH01000023.1"/>
</dbReference>
<name>A0A1I7EIP6_9BURK</name>
<dbReference type="Pfam" id="PF00248">
    <property type="entry name" value="Aldo_ket_red"/>
    <property type="match status" value="1"/>
</dbReference>
<evidence type="ECO:0000259" key="2">
    <source>
        <dbReference type="Pfam" id="PF00248"/>
    </source>
</evidence>
<feature type="domain" description="NADP-dependent oxidoreductase" evidence="2">
    <location>
        <begin position="20"/>
        <end position="317"/>
    </location>
</feature>
<reference evidence="3 4" key="1">
    <citation type="submission" date="2016-10" db="EMBL/GenBank/DDBJ databases">
        <authorList>
            <person name="de Groot N.N."/>
        </authorList>
    </citation>
    <scope>NUCLEOTIDE SEQUENCE [LARGE SCALE GENOMIC DNA]</scope>
    <source>
        <strain evidence="3 4">LMG 27731</strain>
    </source>
</reference>
<protein>
    <submittedName>
        <fullName evidence="3">Predicted oxidoreductase</fullName>
    </submittedName>
</protein>
<gene>
    <name evidence="3" type="ORF">SAMN05192563_102315</name>
</gene>
<dbReference type="PANTHER" id="PTHR43364:SF4">
    <property type="entry name" value="NAD(P)-LINKED OXIDOREDUCTASE SUPERFAMILY PROTEIN"/>
    <property type="match status" value="1"/>
</dbReference>
<dbReference type="SUPFAM" id="SSF51430">
    <property type="entry name" value="NAD(P)-linked oxidoreductase"/>
    <property type="match status" value="1"/>
</dbReference>
<dbReference type="EMBL" id="FPBH01000023">
    <property type="protein sequence ID" value="SFU23784.1"/>
    <property type="molecule type" value="Genomic_DNA"/>
</dbReference>
<dbReference type="InterPro" id="IPR050523">
    <property type="entry name" value="AKR_Detox_Biosynth"/>
</dbReference>
<evidence type="ECO:0000256" key="1">
    <source>
        <dbReference type="ARBA" id="ARBA00023002"/>
    </source>
</evidence>
<dbReference type="PANTHER" id="PTHR43364">
    <property type="entry name" value="NADH-SPECIFIC METHYLGLYOXAL REDUCTASE-RELATED"/>
    <property type="match status" value="1"/>
</dbReference>
<dbReference type="OrthoDB" id="5488419at2"/>
<accession>A0A1I7EIP6</accession>